<organism evidence="2 3">
    <name type="scientific">Necator americanus</name>
    <name type="common">Human hookworm</name>
    <dbReference type="NCBI Taxonomy" id="51031"/>
    <lineage>
        <taxon>Eukaryota</taxon>
        <taxon>Metazoa</taxon>
        <taxon>Ecdysozoa</taxon>
        <taxon>Nematoda</taxon>
        <taxon>Chromadorea</taxon>
        <taxon>Rhabditida</taxon>
        <taxon>Rhabditina</taxon>
        <taxon>Rhabditomorpha</taxon>
        <taxon>Strongyloidea</taxon>
        <taxon>Ancylostomatidae</taxon>
        <taxon>Bunostominae</taxon>
        <taxon>Necator</taxon>
    </lineage>
</organism>
<dbReference type="InterPro" id="IPR013078">
    <property type="entry name" value="His_Pase_superF_clade-1"/>
</dbReference>
<dbReference type="Proteomes" id="UP001303046">
    <property type="component" value="Unassembled WGS sequence"/>
</dbReference>
<evidence type="ECO:0000313" key="3">
    <source>
        <dbReference type="Proteomes" id="UP001303046"/>
    </source>
</evidence>
<protein>
    <recommendedName>
        <fullName evidence="4">Phosphoglycerate mutase family protein</fullName>
    </recommendedName>
</protein>
<feature type="region of interest" description="Disordered" evidence="1">
    <location>
        <begin position="1"/>
        <end position="47"/>
    </location>
</feature>
<reference evidence="2 3" key="1">
    <citation type="submission" date="2023-08" db="EMBL/GenBank/DDBJ databases">
        <title>A Necator americanus chromosomal reference genome.</title>
        <authorList>
            <person name="Ilik V."/>
            <person name="Petrzelkova K.J."/>
            <person name="Pardy F."/>
            <person name="Fuh T."/>
            <person name="Niatou-Singa F.S."/>
            <person name="Gouil Q."/>
            <person name="Baker L."/>
            <person name="Ritchie M.E."/>
            <person name="Jex A.R."/>
            <person name="Gazzola D."/>
            <person name="Li H."/>
            <person name="Toshio Fujiwara R."/>
            <person name="Zhan B."/>
            <person name="Aroian R.V."/>
            <person name="Pafco B."/>
            <person name="Schwarz E.M."/>
        </authorList>
    </citation>
    <scope>NUCLEOTIDE SEQUENCE [LARGE SCALE GENOMIC DNA]</scope>
    <source>
        <strain evidence="2 3">Aroian</strain>
        <tissue evidence="2">Whole animal</tissue>
    </source>
</reference>
<comment type="caution">
    <text evidence="2">The sequence shown here is derived from an EMBL/GenBank/DDBJ whole genome shotgun (WGS) entry which is preliminary data.</text>
</comment>
<keyword evidence="3" id="KW-1185">Reference proteome</keyword>
<dbReference type="SUPFAM" id="SSF53254">
    <property type="entry name" value="Phosphoglycerate mutase-like"/>
    <property type="match status" value="1"/>
</dbReference>
<dbReference type="InterPro" id="IPR029033">
    <property type="entry name" value="His_PPase_superfam"/>
</dbReference>
<accession>A0ABR1E2W3</accession>
<proteinExistence type="predicted"/>
<dbReference type="PANTHER" id="PTHR16469:SF5">
    <property type="entry name" value="PHOSPHOGLYCERATE MUTASE FAMILY PROTEIN"/>
    <property type="match status" value="1"/>
</dbReference>
<dbReference type="PANTHER" id="PTHR16469">
    <property type="entry name" value="UBIQUITIN-ASSOCIATED AND SH3 DOMAIN-CONTAINING BA-RELATED"/>
    <property type="match status" value="1"/>
</dbReference>
<gene>
    <name evidence="2" type="primary">Necator_chrV.g19801</name>
    <name evidence="2" type="ORF">RB195_015009</name>
</gene>
<name>A0ABR1E2W3_NECAM</name>
<dbReference type="CDD" id="cd07067">
    <property type="entry name" value="HP_PGM_like"/>
    <property type="match status" value="1"/>
</dbReference>
<evidence type="ECO:0008006" key="4">
    <source>
        <dbReference type="Google" id="ProtNLM"/>
    </source>
</evidence>
<evidence type="ECO:0000313" key="2">
    <source>
        <dbReference type="EMBL" id="KAK6756925.1"/>
    </source>
</evidence>
<dbReference type="InterPro" id="IPR051710">
    <property type="entry name" value="Phosphatase_SH3-domain"/>
</dbReference>
<dbReference type="EMBL" id="JAVFWL010000005">
    <property type="protein sequence ID" value="KAK6756925.1"/>
    <property type="molecule type" value="Genomic_DNA"/>
</dbReference>
<dbReference type="Gene3D" id="3.40.50.1240">
    <property type="entry name" value="Phosphoglycerate mutase-like"/>
    <property type="match status" value="1"/>
</dbReference>
<dbReference type="Pfam" id="PF00300">
    <property type="entry name" value="His_Phos_1"/>
    <property type="match status" value="1"/>
</dbReference>
<sequence length="325" mass="37258">MTDSRRSQRKTSPRETSFIEDCSEYTSRSGSYSCPSNEDRSDQMGKHGKRTYHIYPNVMMVMRHTERLDDFFPDWIERCDRGYKAFDLNMPMMLPVKRPLYHYEGDPPITNTGDILARIIARGMYAAGYVPNLIYASPSLRCIQTANAMRSILKCDAKIRVEPGLFENTPNTSLYPKGLPYFATPEQRAQFHVDEGYRPYMTVYDLMKGRETLADFNKRIKNTLMRIAKIYEVSPVKKDQIVLIVAHASTVDMAAGLLARSRKSYLEDFTDINKKVPSGSLLVLERVQGRRGWTPNLYAVPPVTLHDFTTEFDASFVLRDACQAK</sequence>
<evidence type="ECO:0000256" key="1">
    <source>
        <dbReference type="SAM" id="MobiDB-lite"/>
    </source>
</evidence>
<feature type="compositionally biased region" description="Polar residues" evidence="1">
    <location>
        <begin position="24"/>
        <end position="36"/>
    </location>
</feature>